<feature type="domain" description="YCII-related" evidence="2">
    <location>
        <begin position="6"/>
        <end position="90"/>
    </location>
</feature>
<dbReference type="InterPro" id="IPR051807">
    <property type="entry name" value="Sec-metab_biosynth-assoc"/>
</dbReference>
<dbReference type="SUPFAM" id="SSF54909">
    <property type="entry name" value="Dimeric alpha+beta barrel"/>
    <property type="match status" value="1"/>
</dbReference>
<protein>
    <submittedName>
        <fullName evidence="3">YciI-like protein</fullName>
    </submittedName>
</protein>
<organism evidence="3 4">
    <name type="scientific">Thalassotalea psychrophila</name>
    <dbReference type="NCBI Taxonomy" id="3065647"/>
    <lineage>
        <taxon>Bacteria</taxon>
        <taxon>Pseudomonadati</taxon>
        <taxon>Pseudomonadota</taxon>
        <taxon>Gammaproteobacteria</taxon>
        <taxon>Alteromonadales</taxon>
        <taxon>Colwelliaceae</taxon>
        <taxon>Thalassotalea</taxon>
    </lineage>
</organism>
<dbReference type="EMBL" id="CP134145">
    <property type="protein sequence ID" value="WNC72360.1"/>
    <property type="molecule type" value="Genomic_DNA"/>
</dbReference>
<evidence type="ECO:0000313" key="4">
    <source>
        <dbReference type="Proteomes" id="UP001258994"/>
    </source>
</evidence>
<dbReference type="Gene3D" id="3.30.70.1060">
    <property type="entry name" value="Dimeric alpha+beta barrel"/>
    <property type="match status" value="1"/>
</dbReference>
<keyword evidence="4" id="KW-1185">Reference proteome</keyword>
<accession>A0ABY9TU91</accession>
<comment type="similarity">
    <text evidence="1">Belongs to the YciI family.</text>
</comment>
<evidence type="ECO:0000259" key="2">
    <source>
        <dbReference type="Pfam" id="PF03795"/>
    </source>
</evidence>
<evidence type="ECO:0000313" key="3">
    <source>
        <dbReference type="EMBL" id="WNC72360.1"/>
    </source>
</evidence>
<dbReference type="PANTHER" id="PTHR33606">
    <property type="entry name" value="PROTEIN YCII"/>
    <property type="match status" value="1"/>
</dbReference>
<dbReference type="PANTHER" id="PTHR33606:SF3">
    <property type="entry name" value="PROTEIN YCII"/>
    <property type="match status" value="1"/>
</dbReference>
<gene>
    <name evidence="3" type="ORF">RGQ13_19920</name>
</gene>
<dbReference type="Pfam" id="PF03795">
    <property type="entry name" value="YCII"/>
    <property type="match status" value="1"/>
</dbReference>
<dbReference type="InterPro" id="IPR011008">
    <property type="entry name" value="Dimeric_a/b-barrel"/>
</dbReference>
<name>A0ABY9TU91_9GAMM</name>
<dbReference type="InterPro" id="IPR005545">
    <property type="entry name" value="YCII"/>
</dbReference>
<proteinExistence type="inferred from homology"/>
<dbReference type="Proteomes" id="UP001258994">
    <property type="component" value="Chromosome"/>
</dbReference>
<sequence length="106" mass="11819">MKSNMYFLLTYDVVSDYIERRTEFRDAHIKLALSAVDRGELRLGGALTEPNDGAVLLFEGDSPDVAESFAKRDPYVLNGLVKNWQVRSWSIIIGAGVSPQNIEIST</sequence>
<dbReference type="NCBIfam" id="NF009508">
    <property type="entry name" value="PRK12866.1"/>
    <property type="match status" value="1"/>
</dbReference>
<dbReference type="RefSeq" id="WP_348391480.1">
    <property type="nucleotide sequence ID" value="NZ_CP134145.1"/>
</dbReference>
<reference evidence="4" key="1">
    <citation type="submission" date="2023-09" db="EMBL/GenBank/DDBJ databases">
        <authorList>
            <person name="Li S."/>
            <person name="Li X."/>
            <person name="Zhang C."/>
            <person name="Zhao Z."/>
        </authorList>
    </citation>
    <scope>NUCLEOTIDE SEQUENCE [LARGE SCALE GENOMIC DNA]</scope>
    <source>
        <strain evidence="4">SQ149</strain>
    </source>
</reference>
<evidence type="ECO:0000256" key="1">
    <source>
        <dbReference type="ARBA" id="ARBA00007689"/>
    </source>
</evidence>